<evidence type="ECO:0000313" key="2">
    <source>
        <dbReference type="EMBL" id="KAJ6259029.1"/>
    </source>
</evidence>
<name>A0AAD6NI02_DREDA</name>
<evidence type="ECO:0000256" key="1">
    <source>
        <dbReference type="SAM" id="MobiDB-lite"/>
    </source>
</evidence>
<accession>A0AAD6NI02</accession>
<dbReference type="Proteomes" id="UP001221413">
    <property type="component" value="Unassembled WGS sequence"/>
</dbReference>
<gene>
    <name evidence="2" type="ORF">Dda_5925</name>
</gene>
<organism evidence="2 3">
    <name type="scientific">Drechslerella dactyloides</name>
    <name type="common">Nematode-trapping fungus</name>
    <name type="synonym">Arthrobotrys dactyloides</name>
    <dbReference type="NCBI Taxonomy" id="74499"/>
    <lineage>
        <taxon>Eukaryota</taxon>
        <taxon>Fungi</taxon>
        <taxon>Dikarya</taxon>
        <taxon>Ascomycota</taxon>
        <taxon>Pezizomycotina</taxon>
        <taxon>Orbiliomycetes</taxon>
        <taxon>Orbiliales</taxon>
        <taxon>Orbiliaceae</taxon>
        <taxon>Drechslerella</taxon>
    </lineage>
</organism>
<keyword evidence="3" id="KW-1185">Reference proteome</keyword>
<feature type="compositionally biased region" description="Basic and acidic residues" evidence="1">
    <location>
        <begin position="376"/>
        <end position="389"/>
    </location>
</feature>
<evidence type="ECO:0000313" key="3">
    <source>
        <dbReference type="Proteomes" id="UP001221413"/>
    </source>
</evidence>
<protein>
    <submittedName>
        <fullName evidence="2">Uncharacterized protein</fullName>
    </submittedName>
</protein>
<feature type="compositionally biased region" description="Basic residues" evidence="1">
    <location>
        <begin position="433"/>
        <end position="445"/>
    </location>
</feature>
<sequence length="445" mass="48773">MPPGVISAQLWIRLIVPSEFTTRGPRWSSLTASLPTSTFVAGGSDSTGWGAGNGRGFLSASDSSSFGFDAESLSSGMTCGGGNRGTADMLNGIARLDDSGITSQPSTDSAPKHPRSARTKLFPDSTAPIHSYVRVLGLYEAVLKLFVKDSPLSRKDHEASPRHQHALQRFLRDLHKNKEREAVAAENTKREAERLNNLDNPDYVAKPLARRAADLVTKPAKASTFRSEEQQKKHLDELAALGVAMPESYRKEHALVGEWETVRVIERPATPEDGAGSDDESDEKRIKRRKLGDAGEGEEDDEEAEARNFTVRTMEYPGDTNVSRGIGDITFKKKGKSKQVMRTMEYPNQPSASDLGDIVFKKKGGAKAEPKEEEPIDRQAGESLKRSDNEEPSDQNPTPAESDENPVSKHESDEEGKPTTVESVEEGTGVAFKARKSRNTNRRRI</sequence>
<feature type="compositionally biased region" description="Polar residues" evidence="1">
    <location>
        <begin position="100"/>
        <end position="109"/>
    </location>
</feature>
<feature type="region of interest" description="Disordered" evidence="1">
    <location>
        <begin position="266"/>
        <end position="445"/>
    </location>
</feature>
<dbReference type="EMBL" id="JAQGDS010000007">
    <property type="protein sequence ID" value="KAJ6259029.1"/>
    <property type="molecule type" value="Genomic_DNA"/>
</dbReference>
<dbReference type="AlphaFoldDB" id="A0AAD6NI02"/>
<feature type="compositionally biased region" description="Basic and acidic residues" evidence="1">
    <location>
        <begin position="406"/>
        <end position="417"/>
    </location>
</feature>
<reference evidence="2" key="1">
    <citation type="submission" date="2023-01" db="EMBL/GenBank/DDBJ databases">
        <title>The chitinases involved in constricting ring structure development in the nematode-trapping fungus Drechslerella dactyloides.</title>
        <authorList>
            <person name="Wang R."/>
            <person name="Zhang L."/>
            <person name="Tang P."/>
            <person name="Li S."/>
            <person name="Liang L."/>
        </authorList>
    </citation>
    <scope>NUCLEOTIDE SEQUENCE</scope>
    <source>
        <strain evidence="2">YMF1.00031</strain>
    </source>
</reference>
<feature type="compositionally biased region" description="Acidic residues" evidence="1">
    <location>
        <begin position="295"/>
        <end position="304"/>
    </location>
</feature>
<feature type="region of interest" description="Disordered" evidence="1">
    <location>
        <begin position="97"/>
        <end position="122"/>
    </location>
</feature>
<comment type="caution">
    <text evidence="2">The sequence shown here is derived from an EMBL/GenBank/DDBJ whole genome shotgun (WGS) entry which is preliminary data.</text>
</comment>
<proteinExistence type="predicted"/>